<gene>
    <name evidence="2" type="ORF">HannXRQ_Chr11g0324181</name>
</gene>
<protein>
    <submittedName>
        <fullName evidence="2">Uncharacterized protein</fullName>
    </submittedName>
</protein>
<accession>A0A251T890</accession>
<keyword evidence="1" id="KW-0812">Transmembrane</keyword>
<evidence type="ECO:0000313" key="2">
    <source>
        <dbReference type="EMBL" id="OTG06882.1"/>
    </source>
</evidence>
<dbReference type="InParanoid" id="A0A251T890"/>
<proteinExistence type="predicted"/>
<keyword evidence="1" id="KW-1133">Transmembrane helix</keyword>
<reference evidence="3" key="1">
    <citation type="journal article" date="2017" name="Nature">
        <title>The sunflower genome provides insights into oil metabolism, flowering and Asterid evolution.</title>
        <authorList>
            <person name="Badouin H."/>
            <person name="Gouzy J."/>
            <person name="Grassa C.J."/>
            <person name="Murat F."/>
            <person name="Staton S.E."/>
            <person name="Cottret L."/>
            <person name="Lelandais-Briere C."/>
            <person name="Owens G.L."/>
            <person name="Carrere S."/>
            <person name="Mayjonade B."/>
            <person name="Legrand L."/>
            <person name="Gill N."/>
            <person name="Kane N.C."/>
            <person name="Bowers J.E."/>
            <person name="Hubner S."/>
            <person name="Bellec A."/>
            <person name="Berard A."/>
            <person name="Berges H."/>
            <person name="Blanchet N."/>
            <person name="Boniface M.C."/>
            <person name="Brunel D."/>
            <person name="Catrice O."/>
            <person name="Chaidir N."/>
            <person name="Claudel C."/>
            <person name="Donnadieu C."/>
            <person name="Faraut T."/>
            <person name="Fievet G."/>
            <person name="Helmstetter N."/>
            <person name="King M."/>
            <person name="Knapp S.J."/>
            <person name="Lai Z."/>
            <person name="Le Paslier M.C."/>
            <person name="Lippi Y."/>
            <person name="Lorenzon L."/>
            <person name="Mandel J.R."/>
            <person name="Marage G."/>
            <person name="Marchand G."/>
            <person name="Marquand E."/>
            <person name="Bret-Mestries E."/>
            <person name="Morien E."/>
            <person name="Nambeesan S."/>
            <person name="Nguyen T."/>
            <person name="Pegot-Espagnet P."/>
            <person name="Pouilly N."/>
            <person name="Raftis F."/>
            <person name="Sallet E."/>
            <person name="Schiex T."/>
            <person name="Thomas J."/>
            <person name="Vandecasteele C."/>
            <person name="Vares D."/>
            <person name="Vear F."/>
            <person name="Vautrin S."/>
            <person name="Crespi M."/>
            <person name="Mangin B."/>
            <person name="Burke J.M."/>
            <person name="Salse J."/>
            <person name="Munos S."/>
            <person name="Vincourt P."/>
            <person name="Rieseberg L.H."/>
            <person name="Langlade N.B."/>
        </authorList>
    </citation>
    <scope>NUCLEOTIDE SEQUENCE [LARGE SCALE GENOMIC DNA]</scope>
    <source>
        <strain evidence="3">cv. SF193</strain>
    </source>
</reference>
<keyword evidence="3" id="KW-1185">Reference proteome</keyword>
<name>A0A251T890_HELAN</name>
<sequence>MFSKITTGTTWLLAAPDSVQGGVGGLFFNSLTLNLFSLGRLTHFATVSYLGIILQYTYLSIWCLFHGKNMWRVDLFHSSSGHGGDPVVMVVVIT</sequence>
<organism evidence="2 3">
    <name type="scientific">Helianthus annuus</name>
    <name type="common">Common sunflower</name>
    <dbReference type="NCBI Taxonomy" id="4232"/>
    <lineage>
        <taxon>Eukaryota</taxon>
        <taxon>Viridiplantae</taxon>
        <taxon>Streptophyta</taxon>
        <taxon>Embryophyta</taxon>
        <taxon>Tracheophyta</taxon>
        <taxon>Spermatophyta</taxon>
        <taxon>Magnoliopsida</taxon>
        <taxon>eudicotyledons</taxon>
        <taxon>Gunneridae</taxon>
        <taxon>Pentapetalae</taxon>
        <taxon>asterids</taxon>
        <taxon>campanulids</taxon>
        <taxon>Asterales</taxon>
        <taxon>Asteraceae</taxon>
        <taxon>Asteroideae</taxon>
        <taxon>Heliantheae alliance</taxon>
        <taxon>Heliantheae</taxon>
        <taxon>Helianthus</taxon>
    </lineage>
</organism>
<dbReference type="EMBL" id="CM007900">
    <property type="protein sequence ID" value="OTG06882.1"/>
    <property type="molecule type" value="Genomic_DNA"/>
</dbReference>
<feature type="transmembrane region" description="Helical" evidence="1">
    <location>
        <begin position="45"/>
        <end position="65"/>
    </location>
</feature>
<evidence type="ECO:0000313" key="3">
    <source>
        <dbReference type="Proteomes" id="UP000215914"/>
    </source>
</evidence>
<dbReference type="AlphaFoldDB" id="A0A251T890"/>
<keyword evidence="1" id="KW-0472">Membrane</keyword>
<evidence type="ECO:0000256" key="1">
    <source>
        <dbReference type="SAM" id="Phobius"/>
    </source>
</evidence>
<dbReference type="Proteomes" id="UP000215914">
    <property type="component" value="Chromosome 11"/>
</dbReference>